<accession>A0ABR1CYA4</accession>
<evidence type="ECO:0000256" key="1">
    <source>
        <dbReference type="SAM" id="MobiDB-lite"/>
    </source>
</evidence>
<name>A0ABR1CYA4_NECAM</name>
<organism evidence="2 3">
    <name type="scientific">Necator americanus</name>
    <name type="common">Human hookworm</name>
    <dbReference type="NCBI Taxonomy" id="51031"/>
    <lineage>
        <taxon>Eukaryota</taxon>
        <taxon>Metazoa</taxon>
        <taxon>Ecdysozoa</taxon>
        <taxon>Nematoda</taxon>
        <taxon>Chromadorea</taxon>
        <taxon>Rhabditida</taxon>
        <taxon>Rhabditina</taxon>
        <taxon>Rhabditomorpha</taxon>
        <taxon>Strongyloidea</taxon>
        <taxon>Ancylostomatidae</taxon>
        <taxon>Bunostominae</taxon>
        <taxon>Necator</taxon>
    </lineage>
</organism>
<sequence>MAMAPVKSHGTSNRNGAGVILNETFRNSVIAVDRLSDRLMAVKVGFKSHLYRPCRSQHHLVVMDLKIFRPRKKRHPKTETQRIKWWNLKDRKEMEPWTRRIVVVFFQRYTRHSGEHSGKDDSRTRQPKDRGAYLLVKRETKMVVSKAKSDRYKAVYDMLDTREGERIVKGADGALLRRSGQILERWRECYVQFCNEEFCHPSMSTVPNVESPVSPITALGVSTALAKIKSNRATGPDDVLTDVWKLLGDRRSAWLTTPGNSRPRIRWLNRVKLDMKDARLCTADGTDRTKSKTRSRKADTATTLARRKRRS</sequence>
<reference evidence="2 3" key="1">
    <citation type="submission" date="2023-08" db="EMBL/GenBank/DDBJ databases">
        <title>A Necator americanus chromosomal reference genome.</title>
        <authorList>
            <person name="Ilik V."/>
            <person name="Petrzelkova K.J."/>
            <person name="Pardy F."/>
            <person name="Fuh T."/>
            <person name="Niatou-Singa F.S."/>
            <person name="Gouil Q."/>
            <person name="Baker L."/>
            <person name="Ritchie M.E."/>
            <person name="Jex A.R."/>
            <person name="Gazzola D."/>
            <person name="Li H."/>
            <person name="Toshio Fujiwara R."/>
            <person name="Zhan B."/>
            <person name="Aroian R.V."/>
            <person name="Pafco B."/>
            <person name="Schwarz E.M."/>
        </authorList>
    </citation>
    <scope>NUCLEOTIDE SEQUENCE [LARGE SCALE GENOMIC DNA]</scope>
    <source>
        <strain evidence="2 3">Aroian</strain>
        <tissue evidence="2">Whole animal</tissue>
    </source>
</reference>
<comment type="caution">
    <text evidence="2">The sequence shown here is derived from an EMBL/GenBank/DDBJ whole genome shotgun (WGS) entry which is preliminary data.</text>
</comment>
<evidence type="ECO:0000313" key="2">
    <source>
        <dbReference type="EMBL" id="KAK6742455.1"/>
    </source>
</evidence>
<gene>
    <name evidence="2" type="primary">Necator_chrIII.g10757</name>
    <name evidence="2" type="ORF">RB195_009992</name>
</gene>
<keyword evidence="3" id="KW-1185">Reference proteome</keyword>
<dbReference type="Proteomes" id="UP001303046">
    <property type="component" value="Unassembled WGS sequence"/>
</dbReference>
<dbReference type="EMBL" id="JAVFWL010000003">
    <property type="protein sequence ID" value="KAK6742455.1"/>
    <property type="molecule type" value="Genomic_DNA"/>
</dbReference>
<evidence type="ECO:0000313" key="3">
    <source>
        <dbReference type="Proteomes" id="UP001303046"/>
    </source>
</evidence>
<feature type="region of interest" description="Disordered" evidence="1">
    <location>
        <begin position="284"/>
        <end position="311"/>
    </location>
</feature>
<proteinExistence type="predicted"/>
<protein>
    <submittedName>
        <fullName evidence="2">Uncharacterized protein</fullName>
    </submittedName>
</protein>